<keyword evidence="3 7" id="KW-0812">Transmembrane</keyword>
<keyword evidence="5" id="KW-0408">Iron</keyword>
<keyword evidence="4 7" id="KW-1133">Transmembrane helix</keyword>
<evidence type="ECO:0000256" key="5">
    <source>
        <dbReference type="ARBA" id="ARBA00023004"/>
    </source>
</evidence>
<accession>A0A0F5YCH2</accession>
<dbReference type="GO" id="GO:0016679">
    <property type="term" value="F:oxidoreductase activity, acting on diphenols and related substances as donors"/>
    <property type="evidence" value="ECO:0007669"/>
    <property type="project" value="TreeGrafter"/>
</dbReference>
<evidence type="ECO:0000256" key="2">
    <source>
        <dbReference type="ARBA" id="ARBA00022448"/>
    </source>
</evidence>
<feature type="transmembrane region" description="Helical" evidence="7">
    <location>
        <begin position="139"/>
        <end position="164"/>
    </location>
</feature>
<keyword evidence="2" id="KW-0813">Transport</keyword>
<dbReference type="InterPro" id="IPR013130">
    <property type="entry name" value="Fe3_Rdtase_TM_dom"/>
</dbReference>
<evidence type="ECO:0000256" key="6">
    <source>
        <dbReference type="ARBA" id="ARBA00023136"/>
    </source>
</evidence>
<dbReference type="GO" id="GO:0020037">
    <property type="term" value="F:heme binding"/>
    <property type="evidence" value="ECO:0007669"/>
    <property type="project" value="TreeGrafter"/>
</dbReference>
<dbReference type="Proteomes" id="UP000033607">
    <property type="component" value="Unassembled WGS sequence"/>
</dbReference>
<dbReference type="GO" id="GO:0010181">
    <property type="term" value="F:FMN binding"/>
    <property type="evidence" value="ECO:0007669"/>
    <property type="project" value="TreeGrafter"/>
</dbReference>
<evidence type="ECO:0000313" key="9">
    <source>
        <dbReference type="EMBL" id="KKD36327.1"/>
    </source>
</evidence>
<evidence type="ECO:0000259" key="8">
    <source>
        <dbReference type="Pfam" id="PF01794"/>
    </source>
</evidence>
<dbReference type="AlphaFoldDB" id="A0A0F5YCH2"/>
<reference evidence="9 10" key="1">
    <citation type="submission" date="2015-06" db="EMBL/GenBank/DDBJ databases">
        <title>Draft genome assembly of filamentous brackish cyanobacterium Limnoraphis robusta strain CS-951.</title>
        <authorList>
            <person name="Willis A."/>
            <person name="Parks M."/>
            <person name="Burford M.A."/>
        </authorList>
    </citation>
    <scope>NUCLEOTIDE SEQUENCE [LARGE SCALE GENOMIC DNA]</scope>
    <source>
        <strain evidence="9 10">CS-951</strain>
    </source>
</reference>
<feature type="transmembrane region" description="Helical" evidence="7">
    <location>
        <begin position="12"/>
        <end position="32"/>
    </location>
</feature>
<comment type="subcellular location">
    <subcellularLocation>
        <location evidence="1">Membrane</location>
        <topology evidence="1">Multi-pass membrane protein</topology>
    </subcellularLocation>
</comment>
<comment type="caution">
    <text evidence="9">The sequence shown here is derived from an EMBL/GenBank/DDBJ whole genome shotgun (WGS) entry which is preliminary data.</text>
</comment>
<feature type="transmembrane region" description="Helical" evidence="7">
    <location>
        <begin position="84"/>
        <end position="105"/>
    </location>
</feature>
<dbReference type="EMBL" id="LATL02000237">
    <property type="protein sequence ID" value="KKD36327.1"/>
    <property type="molecule type" value="Genomic_DNA"/>
</dbReference>
<organism evidence="9 10">
    <name type="scientific">Limnoraphis robusta CS-951</name>
    <dbReference type="NCBI Taxonomy" id="1637645"/>
    <lineage>
        <taxon>Bacteria</taxon>
        <taxon>Bacillati</taxon>
        <taxon>Cyanobacteriota</taxon>
        <taxon>Cyanophyceae</taxon>
        <taxon>Oscillatoriophycideae</taxon>
        <taxon>Oscillatoriales</taxon>
        <taxon>Sirenicapillariaceae</taxon>
        <taxon>Limnoraphis</taxon>
    </lineage>
</organism>
<evidence type="ECO:0000256" key="4">
    <source>
        <dbReference type="ARBA" id="ARBA00022989"/>
    </source>
</evidence>
<dbReference type="PANTHER" id="PTHR36964">
    <property type="entry name" value="PROTEIN-METHIONINE-SULFOXIDE REDUCTASE HEME-BINDING SUBUNIT MSRQ"/>
    <property type="match status" value="1"/>
</dbReference>
<protein>
    <submittedName>
        <fullName evidence="9">Iron reductase</fullName>
    </submittedName>
</protein>
<sequence>MFTLDTPSLPHVLGILALISYVITLSPTILRIVFPQTRQTGIPKILLKQRRLIGIISFGFAIAHGYLLVRQRSIDLFDLKTSWIYIQGVLTFTIFAILAITSNDWSVKKLKKNWKKIHQLTYFAIFLLTWHVWDKMSGHWTYITPIAMILMTGTTVLFLVRMWMENQGKNKPKKPINQKAIPQNS</sequence>
<gene>
    <name evidence="9" type="ORF">WN50_20405</name>
</gene>
<dbReference type="PANTHER" id="PTHR36964:SF1">
    <property type="entry name" value="PROTEIN-METHIONINE-SULFOXIDE REDUCTASE HEME-BINDING SUBUNIT MSRQ"/>
    <property type="match status" value="1"/>
</dbReference>
<dbReference type="Pfam" id="PF01794">
    <property type="entry name" value="Ferric_reduct"/>
    <property type="match status" value="1"/>
</dbReference>
<evidence type="ECO:0000256" key="1">
    <source>
        <dbReference type="ARBA" id="ARBA00004141"/>
    </source>
</evidence>
<dbReference type="RefSeq" id="WP_046280426.1">
    <property type="nucleotide sequence ID" value="NZ_LATL02000237.1"/>
</dbReference>
<name>A0A0F5YCH2_9CYAN</name>
<keyword evidence="6 7" id="KW-0472">Membrane</keyword>
<feature type="domain" description="Ferric oxidoreductase" evidence="8">
    <location>
        <begin position="13"/>
        <end position="128"/>
    </location>
</feature>
<feature type="transmembrane region" description="Helical" evidence="7">
    <location>
        <begin position="117"/>
        <end position="133"/>
    </location>
</feature>
<feature type="transmembrane region" description="Helical" evidence="7">
    <location>
        <begin position="52"/>
        <end position="69"/>
    </location>
</feature>
<dbReference type="GO" id="GO:0005886">
    <property type="term" value="C:plasma membrane"/>
    <property type="evidence" value="ECO:0007669"/>
    <property type="project" value="TreeGrafter"/>
</dbReference>
<evidence type="ECO:0000256" key="3">
    <source>
        <dbReference type="ARBA" id="ARBA00022692"/>
    </source>
</evidence>
<dbReference type="PATRIC" id="fig|1637645.4.peg.4704"/>
<evidence type="ECO:0000256" key="7">
    <source>
        <dbReference type="SAM" id="Phobius"/>
    </source>
</evidence>
<dbReference type="InterPro" id="IPR022837">
    <property type="entry name" value="MsrQ-like"/>
</dbReference>
<evidence type="ECO:0000313" key="10">
    <source>
        <dbReference type="Proteomes" id="UP000033607"/>
    </source>
</evidence>
<proteinExistence type="predicted"/>